<feature type="compositionally biased region" description="Basic and acidic residues" evidence="1">
    <location>
        <begin position="1"/>
        <end position="12"/>
    </location>
</feature>
<dbReference type="EMBL" id="BPQV01000011">
    <property type="protein sequence ID" value="GJE28621.1"/>
    <property type="molecule type" value="Genomic_DNA"/>
</dbReference>
<accession>A0ABQ4TAB6</accession>
<feature type="domain" description="Peptidoglycan binding-like" evidence="2">
    <location>
        <begin position="165"/>
        <end position="217"/>
    </location>
</feature>
<organism evidence="3 4">
    <name type="scientific">Methylobacterium organophilum</name>
    <dbReference type="NCBI Taxonomy" id="410"/>
    <lineage>
        <taxon>Bacteria</taxon>
        <taxon>Pseudomonadati</taxon>
        <taxon>Pseudomonadota</taxon>
        <taxon>Alphaproteobacteria</taxon>
        <taxon>Hyphomicrobiales</taxon>
        <taxon>Methylobacteriaceae</taxon>
        <taxon>Methylobacterium</taxon>
    </lineage>
</organism>
<protein>
    <recommendedName>
        <fullName evidence="2">Peptidoglycan binding-like domain-containing protein</fullName>
    </recommendedName>
</protein>
<gene>
    <name evidence="3" type="ORF">LKMONMHP_3494</name>
</gene>
<evidence type="ECO:0000259" key="2">
    <source>
        <dbReference type="Pfam" id="PF01471"/>
    </source>
</evidence>
<dbReference type="Pfam" id="PF01471">
    <property type="entry name" value="PG_binding_1"/>
    <property type="match status" value="1"/>
</dbReference>
<evidence type="ECO:0000256" key="1">
    <source>
        <dbReference type="SAM" id="MobiDB-lite"/>
    </source>
</evidence>
<comment type="caution">
    <text evidence="3">The sequence shown here is derived from an EMBL/GenBank/DDBJ whole genome shotgun (WGS) entry which is preliminary data.</text>
</comment>
<reference evidence="3" key="1">
    <citation type="journal article" date="2021" name="Front. Microbiol.">
        <title>Comprehensive Comparative Genomics and Phenotyping of Methylobacterium Species.</title>
        <authorList>
            <person name="Alessa O."/>
            <person name="Ogura Y."/>
            <person name="Fujitani Y."/>
            <person name="Takami H."/>
            <person name="Hayashi T."/>
            <person name="Sahin N."/>
            <person name="Tani A."/>
        </authorList>
    </citation>
    <scope>NUCLEOTIDE SEQUENCE</scope>
    <source>
        <strain evidence="3">NBRC 15689</strain>
    </source>
</reference>
<dbReference type="InterPro" id="IPR036366">
    <property type="entry name" value="PGBDSf"/>
</dbReference>
<feature type="region of interest" description="Disordered" evidence="1">
    <location>
        <begin position="104"/>
        <end position="143"/>
    </location>
</feature>
<keyword evidence="4" id="KW-1185">Reference proteome</keyword>
<feature type="region of interest" description="Disordered" evidence="1">
    <location>
        <begin position="1"/>
        <end position="40"/>
    </location>
</feature>
<dbReference type="Gene3D" id="1.10.101.10">
    <property type="entry name" value="PGBD-like superfamily/PGBD"/>
    <property type="match status" value="1"/>
</dbReference>
<proteinExistence type="predicted"/>
<dbReference type="Proteomes" id="UP001055156">
    <property type="component" value="Unassembled WGS sequence"/>
</dbReference>
<evidence type="ECO:0000313" key="3">
    <source>
        <dbReference type="EMBL" id="GJE28621.1"/>
    </source>
</evidence>
<name>A0ABQ4TAB6_METOR</name>
<evidence type="ECO:0000313" key="4">
    <source>
        <dbReference type="Proteomes" id="UP001055156"/>
    </source>
</evidence>
<reference evidence="3" key="2">
    <citation type="submission" date="2021-08" db="EMBL/GenBank/DDBJ databases">
        <authorList>
            <person name="Tani A."/>
            <person name="Ola A."/>
            <person name="Ogura Y."/>
            <person name="Katsura K."/>
            <person name="Hayashi T."/>
        </authorList>
    </citation>
    <scope>NUCLEOTIDE SEQUENCE</scope>
    <source>
        <strain evidence="3">NBRC 15689</strain>
    </source>
</reference>
<sequence length="228" mass="23437">MREPTPRRDQRDIVVPGDMRASRPAAGKPPGRRPLPRTQAAGASGGMLAFAAKLGRIGIAHPGETLGTLAALAAAAYVALNALGFQVGRHPAPILPQAVAKAEPKKAAPPPAKAAPEEPAAVKAAEPPRPKEAAEAAKPVPHDAIGEIIKTRPETTASVTPKADPAVARAQRALVKLGYGPLKEDGLMGPGTRAAIEKFERDRKLAVTGQPAGKTLRELAAKAGLPQG</sequence>
<dbReference type="SUPFAM" id="SSF47090">
    <property type="entry name" value="PGBD-like"/>
    <property type="match status" value="1"/>
</dbReference>
<dbReference type="InterPro" id="IPR036365">
    <property type="entry name" value="PGBD-like_sf"/>
</dbReference>
<dbReference type="InterPro" id="IPR002477">
    <property type="entry name" value="Peptidoglycan-bd-like"/>
</dbReference>
<feature type="compositionally biased region" description="Basic and acidic residues" evidence="1">
    <location>
        <begin position="126"/>
        <end position="143"/>
    </location>
</feature>